<feature type="transmembrane region" description="Helical" evidence="1">
    <location>
        <begin position="331"/>
        <end position="350"/>
    </location>
</feature>
<name>A0ABX5K3B9_9ENTR</name>
<feature type="transmembrane region" description="Helical" evidence="1">
    <location>
        <begin position="278"/>
        <end position="297"/>
    </location>
</feature>
<proteinExistence type="predicted"/>
<accession>A0ABX5K3B9</accession>
<comment type="caution">
    <text evidence="2">The sequence shown here is derived from an EMBL/GenBank/DDBJ whole genome shotgun (WGS) entry which is preliminary data.</text>
</comment>
<sequence>MIKTFNWRPSLFLAMFMIPLFSIGMPYRDDFVRMKDNYFRWSWDGRPLADVIMHIASFGDNINNLSPYSYVLVMLICSVTCHLICRYVLQKTSWAASIASSLIFVSPFYTQNLLYHFDSIIMSSAILFAVTPFVFIEEGKKSLLNASIALLFCLMALSTYQAAISAFFACALLRYICSINSGRPDHWVIPSLTGAALSIPIYKFTIYSHFAKGEYQSAIGAASLEGLLETIGNNFGWLFSFLGKFASSEWIYSLCLPFIFVVFWSFRSILTGRRLKESVYVAILFGAVLVSFAMLFITKAAPMQARAMIGVTCIIFCVCGIISITKVSSHIATTLLIAPILYCFSFSQAVTAAAKSQWQYENTVLNDIKSKVSVPPGGKLYLSGDSAETPVYKKITGERESIKYIVNKNIGNWYTYAYCYVQINGMSVYKINGQLNVGEMDKQLSSGLGWESFTDGKDVYVRFVK</sequence>
<keyword evidence="1" id="KW-1133">Transmembrane helix</keyword>
<evidence type="ECO:0000256" key="1">
    <source>
        <dbReference type="SAM" id="Phobius"/>
    </source>
</evidence>
<evidence type="ECO:0000313" key="3">
    <source>
        <dbReference type="Proteomes" id="UP000244731"/>
    </source>
</evidence>
<dbReference type="Pfam" id="PF14264">
    <property type="entry name" value="Glucos_trans_II"/>
    <property type="match status" value="1"/>
</dbReference>
<dbReference type="InterPro" id="IPR025686">
    <property type="entry name" value="Glucos_trans_II"/>
</dbReference>
<feature type="transmembrane region" description="Helical" evidence="1">
    <location>
        <begin position="303"/>
        <end position="324"/>
    </location>
</feature>
<organism evidence="2 3">
    <name type="scientific">Cronobacter malonaticus</name>
    <dbReference type="NCBI Taxonomy" id="413503"/>
    <lineage>
        <taxon>Bacteria</taxon>
        <taxon>Pseudomonadati</taxon>
        <taxon>Pseudomonadota</taxon>
        <taxon>Gammaproteobacteria</taxon>
        <taxon>Enterobacterales</taxon>
        <taxon>Enterobacteriaceae</taxon>
        <taxon>Cronobacter</taxon>
    </lineage>
</organism>
<protein>
    <recommendedName>
        <fullName evidence="4">Glucosyltransferase domain-containing protein</fullName>
    </recommendedName>
</protein>
<keyword evidence="1" id="KW-0472">Membrane</keyword>
<feature type="transmembrane region" description="Helical" evidence="1">
    <location>
        <begin position="67"/>
        <end position="85"/>
    </location>
</feature>
<feature type="transmembrane region" description="Helical" evidence="1">
    <location>
        <begin position="7"/>
        <end position="27"/>
    </location>
</feature>
<feature type="transmembrane region" description="Helical" evidence="1">
    <location>
        <begin position="187"/>
        <end position="206"/>
    </location>
</feature>
<feature type="transmembrane region" description="Helical" evidence="1">
    <location>
        <begin position="115"/>
        <end position="136"/>
    </location>
</feature>
<keyword evidence="1" id="KW-0812">Transmembrane</keyword>
<evidence type="ECO:0000313" key="2">
    <source>
        <dbReference type="EMBL" id="PUX09604.1"/>
    </source>
</evidence>
<feature type="transmembrane region" description="Helical" evidence="1">
    <location>
        <begin position="148"/>
        <end position="175"/>
    </location>
</feature>
<evidence type="ECO:0008006" key="4">
    <source>
        <dbReference type="Google" id="ProtNLM"/>
    </source>
</evidence>
<dbReference type="RefSeq" id="WP_075191817.1">
    <property type="nucleotide sequence ID" value="NZ_MSAC01000010.1"/>
</dbReference>
<dbReference type="Proteomes" id="UP000244731">
    <property type="component" value="Unassembled WGS sequence"/>
</dbReference>
<feature type="transmembrane region" description="Helical" evidence="1">
    <location>
        <begin position="250"/>
        <end position="266"/>
    </location>
</feature>
<keyword evidence="3" id="KW-1185">Reference proteome</keyword>
<gene>
    <name evidence="2" type="ORF">AUM46_04100</name>
</gene>
<dbReference type="EMBL" id="MSAC01000010">
    <property type="protein sequence ID" value="PUX09604.1"/>
    <property type="molecule type" value="Genomic_DNA"/>
</dbReference>
<reference evidence="2 3" key="1">
    <citation type="submission" date="2016-12" db="EMBL/GenBank/DDBJ databases">
        <title>Analysis of the Molecular Diversity Among Cronobacter Species Isolated from Filth Flies Using a Pan Genomic DNA Microarray.</title>
        <authorList>
            <person name="Pava-Ripoll M."/>
            <person name="Tall B."/>
            <person name="Farber J."/>
            <person name="Fanning S."/>
            <person name="Lehner A."/>
            <person name="Stephan R."/>
            <person name="Pagotto F."/>
            <person name="Iverson C."/>
            <person name="Ziobro G."/>
            <person name="Miller A."/>
            <person name="Pearson R."/>
            <person name="Yan Q."/>
            <person name="Kim M."/>
            <person name="Jeong S."/>
            <person name="Park J."/>
            <person name="Jun S."/>
            <person name="Choi H."/>
            <person name="Chung T."/>
            <person name="Yoo Y."/>
            <person name="Park E."/>
            <person name="Hwang S."/>
            <person name="Lee B."/>
            <person name="Sathyamoorthy V."/>
            <person name="Carter L."/>
            <person name="Mammel M."/>
            <person name="Jackson S."/>
            <person name="Kothary M."/>
            <person name="Patel I."/>
            <person name="Grim C."/>
            <person name="Gopinath G."/>
            <person name="Gangiredla J."/>
            <person name="Chase H."/>
        </authorList>
    </citation>
    <scope>NUCLEOTIDE SEQUENCE [LARGE SCALE GENOMIC DNA]</scope>
    <source>
        <strain evidence="2 3">MOD1-Md25g</strain>
    </source>
</reference>